<name>A0A9X0QGS8_9BACT</name>
<keyword evidence="3" id="KW-1185">Reference proteome</keyword>
<dbReference type="PANTHER" id="PTHR22916:SF64">
    <property type="entry name" value="TRANSFERASE, PUTATIVE-RELATED"/>
    <property type="match status" value="1"/>
</dbReference>
<evidence type="ECO:0000259" key="1">
    <source>
        <dbReference type="Pfam" id="PF00535"/>
    </source>
</evidence>
<dbReference type="EMBL" id="JACHEB010000008">
    <property type="protein sequence ID" value="MBB5329953.1"/>
    <property type="molecule type" value="Genomic_DNA"/>
</dbReference>
<protein>
    <submittedName>
        <fullName evidence="2">Glycosyltransferase involved in cell wall biosynthesis</fullName>
    </submittedName>
</protein>
<dbReference type="InterPro" id="IPR029044">
    <property type="entry name" value="Nucleotide-diphossugar_trans"/>
</dbReference>
<dbReference type="GO" id="GO:0016758">
    <property type="term" value="F:hexosyltransferase activity"/>
    <property type="evidence" value="ECO:0007669"/>
    <property type="project" value="UniProtKB-ARBA"/>
</dbReference>
<dbReference type="CDD" id="cd00761">
    <property type="entry name" value="Glyco_tranf_GTA_type"/>
    <property type="match status" value="1"/>
</dbReference>
<proteinExistence type="predicted"/>
<organism evidence="2 3">
    <name type="scientific">Tunturiibacter gelidiferens</name>
    <dbReference type="NCBI Taxonomy" id="3069689"/>
    <lineage>
        <taxon>Bacteria</taxon>
        <taxon>Pseudomonadati</taxon>
        <taxon>Acidobacteriota</taxon>
        <taxon>Terriglobia</taxon>
        <taxon>Terriglobales</taxon>
        <taxon>Acidobacteriaceae</taxon>
        <taxon>Tunturiibacter</taxon>
    </lineage>
</organism>
<dbReference type="PANTHER" id="PTHR22916">
    <property type="entry name" value="GLYCOSYLTRANSFERASE"/>
    <property type="match status" value="1"/>
</dbReference>
<comment type="caution">
    <text evidence="2">The sequence shown here is derived from an EMBL/GenBank/DDBJ whole genome shotgun (WGS) entry which is preliminary data.</text>
</comment>
<dbReference type="Pfam" id="PF00535">
    <property type="entry name" value="Glycos_transf_2"/>
    <property type="match status" value="1"/>
</dbReference>
<evidence type="ECO:0000313" key="2">
    <source>
        <dbReference type="EMBL" id="MBB5329953.1"/>
    </source>
</evidence>
<dbReference type="Gene3D" id="3.90.550.10">
    <property type="entry name" value="Spore Coat Polysaccharide Biosynthesis Protein SpsA, Chain A"/>
    <property type="match status" value="1"/>
</dbReference>
<feature type="domain" description="Glycosyltransferase 2-like" evidence="1">
    <location>
        <begin position="12"/>
        <end position="146"/>
    </location>
</feature>
<accession>A0A9X0QGS8</accession>
<dbReference type="AlphaFoldDB" id="A0A9X0QGS8"/>
<dbReference type="Proteomes" id="UP000535182">
    <property type="component" value="Unassembled WGS sequence"/>
</dbReference>
<gene>
    <name evidence="2" type="ORF">HDF14_003582</name>
</gene>
<sequence>MNNITKMERYVIITPVRDEEKYLGQTIECVLNQTVRPLEWVIVNDGSSDRTGEIIDQYSAQFSWIRAVHRVNRGFRKSGGGVVEAFYDGYRALQSKEWEFIVKLDGDLTFSTHYFEECFAHFYEEPRLGIGGGQIYHSLDRKLKLEENPRFHVRGATKIYRRTCWDEIGGLWVAPGWDTIDEVKANMLGWTTGAFPELQLIHHRITGSADGFVRDRVKHGLACYISGYHPLFLAASCVRRLVRPPYVVGSFAVLFGFLKGYWRNVARVDDSKLISYLRNQQLRRLCGLETIWK</sequence>
<dbReference type="InterPro" id="IPR001173">
    <property type="entry name" value="Glyco_trans_2-like"/>
</dbReference>
<dbReference type="SUPFAM" id="SSF53448">
    <property type="entry name" value="Nucleotide-diphospho-sugar transferases"/>
    <property type="match status" value="1"/>
</dbReference>
<reference evidence="2 3" key="1">
    <citation type="submission" date="2020-08" db="EMBL/GenBank/DDBJ databases">
        <title>Genomic Encyclopedia of Type Strains, Phase IV (KMG-V): Genome sequencing to study the core and pangenomes of soil and plant-associated prokaryotes.</title>
        <authorList>
            <person name="Whitman W."/>
        </authorList>
    </citation>
    <scope>NUCLEOTIDE SEQUENCE [LARGE SCALE GENOMIC DNA]</scope>
    <source>
        <strain evidence="2 3">X5P2</strain>
    </source>
</reference>
<evidence type="ECO:0000313" key="3">
    <source>
        <dbReference type="Proteomes" id="UP000535182"/>
    </source>
</evidence>